<dbReference type="SUPFAM" id="SSF46626">
    <property type="entry name" value="Cytochrome c"/>
    <property type="match status" value="1"/>
</dbReference>
<keyword evidence="3 4" id="KW-0408">Iron</keyword>
<proteinExistence type="predicted"/>
<evidence type="ECO:0000256" key="1">
    <source>
        <dbReference type="ARBA" id="ARBA00022617"/>
    </source>
</evidence>
<evidence type="ECO:0000256" key="3">
    <source>
        <dbReference type="ARBA" id="ARBA00023004"/>
    </source>
</evidence>
<dbReference type="InterPro" id="IPR036909">
    <property type="entry name" value="Cyt_c-like_dom_sf"/>
</dbReference>
<keyword evidence="1 4" id="KW-0349">Heme</keyword>
<keyword evidence="8" id="KW-1185">Reference proteome</keyword>
<dbReference type="EMBL" id="FQUO01000013">
    <property type="protein sequence ID" value="SHF87688.1"/>
    <property type="molecule type" value="Genomic_DNA"/>
</dbReference>
<dbReference type="PANTHER" id="PTHR35008">
    <property type="entry name" value="BLL4482 PROTEIN-RELATED"/>
    <property type="match status" value="1"/>
</dbReference>
<dbReference type="AlphaFoldDB" id="A0A1M5F8H5"/>
<dbReference type="InterPro" id="IPR009056">
    <property type="entry name" value="Cyt_c-like_dom"/>
</dbReference>
<keyword evidence="5" id="KW-0732">Signal</keyword>
<feature type="signal peptide" evidence="5">
    <location>
        <begin position="1"/>
        <end position="23"/>
    </location>
</feature>
<organism evidence="7 8">
    <name type="scientific">Cnuella takakiae</name>
    <dbReference type="NCBI Taxonomy" id="1302690"/>
    <lineage>
        <taxon>Bacteria</taxon>
        <taxon>Pseudomonadati</taxon>
        <taxon>Bacteroidota</taxon>
        <taxon>Chitinophagia</taxon>
        <taxon>Chitinophagales</taxon>
        <taxon>Chitinophagaceae</taxon>
        <taxon>Cnuella</taxon>
    </lineage>
</organism>
<dbReference type="STRING" id="1302690.BUE76_03160"/>
<accession>A0A1M5F8H5</accession>
<reference evidence="7 8" key="1">
    <citation type="submission" date="2016-11" db="EMBL/GenBank/DDBJ databases">
        <authorList>
            <person name="Jaros S."/>
            <person name="Januszkiewicz K."/>
            <person name="Wedrychowicz H."/>
        </authorList>
    </citation>
    <scope>NUCLEOTIDE SEQUENCE [LARGE SCALE GENOMIC DNA]</scope>
    <source>
        <strain evidence="7 8">DSM 26897</strain>
    </source>
</reference>
<dbReference type="PROSITE" id="PS51007">
    <property type="entry name" value="CYTC"/>
    <property type="match status" value="1"/>
</dbReference>
<dbReference type="PANTHER" id="PTHR35008:SF4">
    <property type="entry name" value="BLL4482 PROTEIN"/>
    <property type="match status" value="1"/>
</dbReference>
<feature type="chain" id="PRO_5013155253" evidence="5">
    <location>
        <begin position="24"/>
        <end position="198"/>
    </location>
</feature>
<dbReference type="GO" id="GO:0046872">
    <property type="term" value="F:metal ion binding"/>
    <property type="evidence" value="ECO:0007669"/>
    <property type="project" value="UniProtKB-KW"/>
</dbReference>
<dbReference type="InterPro" id="IPR051459">
    <property type="entry name" value="Cytochrome_c-type_DH"/>
</dbReference>
<evidence type="ECO:0000259" key="6">
    <source>
        <dbReference type="PROSITE" id="PS51007"/>
    </source>
</evidence>
<gene>
    <name evidence="7" type="ORF">SAMN05444008_11381</name>
</gene>
<evidence type="ECO:0000256" key="4">
    <source>
        <dbReference type="PROSITE-ProRule" id="PRU00433"/>
    </source>
</evidence>
<dbReference type="Proteomes" id="UP000184368">
    <property type="component" value="Unassembled WGS sequence"/>
</dbReference>
<evidence type="ECO:0000256" key="5">
    <source>
        <dbReference type="SAM" id="SignalP"/>
    </source>
</evidence>
<dbReference type="Pfam" id="PF00034">
    <property type="entry name" value="Cytochrom_C"/>
    <property type="match status" value="1"/>
</dbReference>
<feature type="domain" description="Cytochrome c" evidence="6">
    <location>
        <begin position="44"/>
        <end position="184"/>
    </location>
</feature>
<evidence type="ECO:0000313" key="8">
    <source>
        <dbReference type="Proteomes" id="UP000184368"/>
    </source>
</evidence>
<evidence type="ECO:0000256" key="2">
    <source>
        <dbReference type="ARBA" id="ARBA00022723"/>
    </source>
</evidence>
<keyword evidence="2 4" id="KW-0479">Metal-binding</keyword>
<dbReference type="GO" id="GO:0020037">
    <property type="term" value="F:heme binding"/>
    <property type="evidence" value="ECO:0007669"/>
    <property type="project" value="InterPro"/>
</dbReference>
<evidence type="ECO:0000313" key="7">
    <source>
        <dbReference type="EMBL" id="SHF87688.1"/>
    </source>
</evidence>
<dbReference type="Gene3D" id="1.10.760.10">
    <property type="entry name" value="Cytochrome c-like domain"/>
    <property type="match status" value="1"/>
</dbReference>
<dbReference type="GO" id="GO:0009055">
    <property type="term" value="F:electron transfer activity"/>
    <property type="evidence" value="ECO:0007669"/>
    <property type="project" value="InterPro"/>
</dbReference>
<protein>
    <submittedName>
        <fullName evidence="7">Cytochrome c</fullName>
    </submittedName>
</protein>
<name>A0A1M5F8H5_9BACT</name>
<sequence>MLVLLTVSIAVLCYTVLSTNLLTAQQAEMAVQKTNVAQWGGYSSAAAYGQHLVLVNACGDCHTPKKMGARGPEDDSTLLMSGHPAGQPIPDVNRKEVQQKGISVTQTLTAWVGPWGVSYAANITPDESGIGSWTEQQFFTALREGRAKGIAQNRHLLPPMPWSSIRHMSDEELRAVFAYLKSIPPVNNIVPNPQPPVE</sequence>